<proteinExistence type="predicted"/>
<dbReference type="EMBL" id="JBHTBJ010000031">
    <property type="protein sequence ID" value="MFC7278282.1"/>
    <property type="molecule type" value="Genomic_DNA"/>
</dbReference>
<dbReference type="Pfam" id="PF13714">
    <property type="entry name" value="PEP_mutase"/>
    <property type="match status" value="1"/>
</dbReference>
<gene>
    <name evidence="2" type="ORF">ACFQS1_30235</name>
</gene>
<dbReference type="InterPro" id="IPR015813">
    <property type="entry name" value="Pyrv/PenolPyrv_kinase-like_dom"/>
</dbReference>
<feature type="region of interest" description="Disordered" evidence="1">
    <location>
        <begin position="281"/>
        <end position="403"/>
    </location>
</feature>
<sequence>MTGADELRALLAAGTVTHVPGVYDPVTAALAVAAGHRAVHLSGAAVSALMLGRSDLGFVHATQIADRAATLAPALDGIPLIADADIGYGNPLDAVWTGHAYVRAGISGLHLDDRAQPRRPGHPAGAEVVEAGIATATVAALTREVPGLAVIARTGAYPVRGLDDAIERCRAYAAAGAGAVLPEGVDTLDELARVHEALPGVPIVVNRSEVAGNRPVPGDADLARAGVRLVLHPVAALLASLRAASLVYRQIADTGSAEPVDRMPWAAFTALIGAPESLEHDASYARTAPPGYPSPAATGRSSAGRHPGFVPPQSGGQVGGAGRGLGGGQGGSSGGDSGGGSGAEAGSAGYGAGAGAPVPSGGYSAEGTGSIPGHTHASGATSSGRRAREQRDADARNAARLQT</sequence>
<dbReference type="Proteomes" id="UP001596548">
    <property type="component" value="Unassembled WGS sequence"/>
</dbReference>
<evidence type="ECO:0000313" key="2">
    <source>
        <dbReference type="EMBL" id="MFC7278282.1"/>
    </source>
</evidence>
<evidence type="ECO:0000313" key="3">
    <source>
        <dbReference type="Proteomes" id="UP001596548"/>
    </source>
</evidence>
<dbReference type="InterPro" id="IPR039556">
    <property type="entry name" value="ICL/PEPM"/>
</dbReference>
<accession>A0ABW2I0Q7</accession>
<dbReference type="InterPro" id="IPR040442">
    <property type="entry name" value="Pyrv_kinase-like_dom_sf"/>
</dbReference>
<dbReference type="CDD" id="cd00377">
    <property type="entry name" value="ICL_PEPM"/>
    <property type="match status" value="1"/>
</dbReference>
<feature type="compositionally biased region" description="Low complexity" evidence="1">
    <location>
        <begin position="355"/>
        <end position="365"/>
    </location>
</feature>
<evidence type="ECO:0000256" key="1">
    <source>
        <dbReference type="SAM" id="MobiDB-lite"/>
    </source>
</evidence>
<dbReference type="PANTHER" id="PTHR42905:SF5">
    <property type="entry name" value="CARBOXYVINYL-CARBOXYPHOSPHONATE PHOSPHORYLMUTASE, CHLOROPLASTIC"/>
    <property type="match status" value="1"/>
</dbReference>
<keyword evidence="3" id="KW-1185">Reference proteome</keyword>
<feature type="compositionally biased region" description="Basic and acidic residues" evidence="1">
    <location>
        <begin position="386"/>
        <end position="397"/>
    </location>
</feature>
<dbReference type="SUPFAM" id="SSF51621">
    <property type="entry name" value="Phosphoenolpyruvate/pyruvate domain"/>
    <property type="match status" value="1"/>
</dbReference>
<dbReference type="Gene3D" id="3.20.20.60">
    <property type="entry name" value="Phosphoenolpyruvate-binding domains"/>
    <property type="match status" value="1"/>
</dbReference>
<dbReference type="RefSeq" id="WP_378974971.1">
    <property type="nucleotide sequence ID" value="NZ_JBHTBJ010000031.1"/>
</dbReference>
<organism evidence="2 3">
    <name type="scientific">Paractinoplanes rhizophilus</name>
    <dbReference type="NCBI Taxonomy" id="1416877"/>
    <lineage>
        <taxon>Bacteria</taxon>
        <taxon>Bacillati</taxon>
        <taxon>Actinomycetota</taxon>
        <taxon>Actinomycetes</taxon>
        <taxon>Micromonosporales</taxon>
        <taxon>Micromonosporaceae</taxon>
        <taxon>Paractinoplanes</taxon>
    </lineage>
</organism>
<dbReference type="PANTHER" id="PTHR42905">
    <property type="entry name" value="PHOSPHOENOLPYRUVATE CARBOXYLASE"/>
    <property type="match status" value="1"/>
</dbReference>
<protein>
    <submittedName>
        <fullName evidence="2">Oxaloacetate decarboxylase</fullName>
    </submittedName>
</protein>
<reference evidence="3" key="1">
    <citation type="journal article" date="2019" name="Int. J. Syst. Evol. Microbiol.">
        <title>The Global Catalogue of Microorganisms (GCM) 10K type strain sequencing project: providing services to taxonomists for standard genome sequencing and annotation.</title>
        <authorList>
            <consortium name="The Broad Institute Genomics Platform"/>
            <consortium name="The Broad Institute Genome Sequencing Center for Infectious Disease"/>
            <person name="Wu L."/>
            <person name="Ma J."/>
        </authorList>
    </citation>
    <scope>NUCLEOTIDE SEQUENCE [LARGE SCALE GENOMIC DNA]</scope>
    <source>
        <strain evidence="3">XZYJT-10</strain>
    </source>
</reference>
<name>A0ABW2I0Q7_9ACTN</name>
<feature type="compositionally biased region" description="Gly residues" evidence="1">
    <location>
        <begin position="316"/>
        <end position="354"/>
    </location>
</feature>
<comment type="caution">
    <text evidence="2">The sequence shown here is derived from an EMBL/GenBank/DDBJ whole genome shotgun (WGS) entry which is preliminary data.</text>
</comment>